<sequence length="712" mass="77901">MATEWEPAVSKAVGRVIGGLSAEGAAALARYLASPDFDQVARQVLFARAYVSARLRADHFSAVREQIRQGLRLAGGRPEDRLPGLADVVLDALLVAIKATGRESMPVSGADVAQRHVTGAAARNGALLGRLADLGETHDELQLLRSQVARLHAVMRMAHLGQARSVPLEQLYVEPQLRPEAREDATIAPGALAEPGARHIVLGDPGTGKSTLAQKLCHDLAADRDGMIVPFLVVLRHFSDALEAGGRTLAEYLAISAKDPYNVVLAPETIEYLLLNGRGMIILDGLDELTDVALRRRVADLIGSFVQLYPLVPVVATSQRVGYADAGLDQSLFRTLVLAPFDRERVEAYVKGWFALESESSPAEQDRLAKSFLRESASIEDLRGNLLLLSVLCAMYSTDHYIPRNRGQIYERCALMVFDRWDRMRGIGRRLGFEGRVRGAVQYLAWHLLTGHQAPERPLREVLRILQSYLIEKGFDDDSAAEAAGEFLDYCAGRAWILTDVGSTAIEPVFGFTHRTFLEYFGAEYLVRSARTPEGVWAALAAHVRNNEWEVVARLSLQLIDRNVEDGAEVVLRLALDEIAGSPPGDRDALLAFCARSLGDVSVLPETAMRIISAALERAFAFGAAERFRVAPKDEDFAALRVSDGPLYEAMYHALPSNLPFVHRAVTGALAGPVEAGDTVARVLAASLGRAGPTEDKERLVFWERVRAELER</sequence>
<proteinExistence type="predicted"/>
<dbReference type="Pfam" id="PF05729">
    <property type="entry name" value="NACHT"/>
    <property type="match status" value="1"/>
</dbReference>
<dbReference type="InterPro" id="IPR007111">
    <property type="entry name" value="NACHT_NTPase"/>
</dbReference>
<accession>A0ABW6WS60</accession>
<dbReference type="RefSeq" id="WP_020516349.1">
    <property type="nucleotide sequence ID" value="NZ_JBIAZU010000008.1"/>
</dbReference>
<dbReference type="EMBL" id="JBIAZU010000008">
    <property type="protein sequence ID" value="MFF5296142.1"/>
    <property type="molecule type" value="Genomic_DNA"/>
</dbReference>
<name>A0ABW6WS60_9ACTN</name>
<organism evidence="2 3">
    <name type="scientific">Paractinoplanes globisporus</name>
    <dbReference type="NCBI Taxonomy" id="113565"/>
    <lineage>
        <taxon>Bacteria</taxon>
        <taxon>Bacillati</taxon>
        <taxon>Actinomycetota</taxon>
        <taxon>Actinomycetes</taxon>
        <taxon>Micromonosporales</taxon>
        <taxon>Micromonosporaceae</taxon>
        <taxon>Paractinoplanes</taxon>
    </lineage>
</organism>
<dbReference type="PANTHER" id="PTHR46844:SF1">
    <property type="entry name" value="SLR5058 PROTEIN"/>
    <property type="match status" value="1"/>
</dbReference>
<dbReference type="Gene3D" id="3.40.50.300">
    <property type="entry name" value="P-loop containing nucleotide triphosphate hydrolases"/>
    <property type="match status" value="1"/>
</dbReference>
<dbReference type="PROSITE" id="PS50837">
    <property type="entry name" value="NACHT"/>
    <property type="match status" value="1"/>
</dbReference>
<protein>
    <submittedName>
        <fullName evidence="2">NACHT domain-containing protein</fullName>
    </submittedName>
</protein>
<dbReference type="PANTHER" id="PTHR46844">
    <property type="entry name" value="SLR5058 PROTEIN"/>
    <property type="match status" value="1"/>
</dbReference>
<comment type="caution">
    <text evidence="2">The sequence shown here is derived from an EMBL/GenBank/DDBJ whole genome shotgun (WGS) entry which is preliminary data.</text>
</comment>
<feature type="domain" description="NACHT" evidence="1">
    <location>
        <begin position="197"/>
        <end position="289"/>
    </location>
</feature>
<evidence type="ECO:0000313" key="3">
    <source>
        <dbReference type="Proteomes" id="UP001602245"/>
    </source>
</evidence>
<reference evidence="2 3" key="1">
    <citation type="submission" date="2024-10" db="EMBL/GenBank/DDBJ databases">
        <title>The Natural Products Discovery Center: Release of the First 8490 Sequenced Strains for Exploring Actinobacteria Biosynthetic Diversity.</title>
        <authorList>
            <person name="Kalkreuter E."/>
            <person name="Kautsar S.A."/>
            <person name="Yang D."/>
            <person name="Bader C.D."/>
            <person name="Teijaro C.N."/>
            <person name="Fluegel L."/>
            <person name="Davis C.M."/>
            <person name="Simpson J.R."/>
            <person name="Lauterbach L."/>
            <person name="Steele A.D."/>
            <person name="Gui C."/>
            <person name="Meng S."/>
            <person name="Li G."/>
            <person name="Viehrig K."/>
            <person name="Ye F."/>
            <person name="Su P."/>
            <person name="Kiefer A.F."/>
            <person name="Nichols A."/>
            <person name="Cepeda A.J."/>
            <person name="Yan W."/>
            <person name="Fan B."/>
            <person name="Jiang Y."/>
            <person name="Adhikari A."/>
            <person name="Zheng C.-J."/>
            <person name="Schuster L."/>
            <person name="Cowan T.M."/>
            <person name="Smanski M.J."/>
            <person name="Chevrette M.G."/>
            <person name="De Carvalho L.P.S."/>
            <person name="Shen B."/>
        </authorList>
    </citation>
    <scope>NUCLEOTIDE SEQUENCE [LARGE SCALE GENOMIC DNA]</scope>
    <source>
        <strain evidence="2 3">NPDC000087</strain>
    </source>
</reference>
<keyword evidence="3" id="KW-1185">Reference proteome</keyword>
<gene>
    <name evidence="2" type="ORF">ACFY35_42475</name>
</gene>
<dbReference type="SUPFAM" id="SSF52540">
    <property type="entry name" value="P-loop containing nucleoside triphosphate hydrolases"/>
    <property type="match status" value="1"/>
</dbReference>
<evidence type="ECO:0000259" key="1">
    <source>
        <dbReference type="PROSITE" id="PS50837"/>
    </source>
</evidence>
<dbReference type="Proteomes" id="UP001602245">
    <property type="component" value="Unassembled WGS sequence"/>
</dbReference>
<evidence type="ECO:0000313" key="2">
    <source>
        <dbReference type="EMBL" id="MFF5296142.1"/>
    </source>
</evidence>
<dbReference type="InterPro" id="IPR027417">
    <property type="entry name" value="P-loop_NTPase"/>
</dbReference>